<protein>
    <submittedName>
        <fullName evidence="1">Uncharacterized protein</fullName>
    </submittedName>
</protein>
<evidence type="ECO:0000313" key="2">
    <source>
        <dbReference type="Proteomes" id="UP000245678"/>
    </source>
</evidence>
<name>A0A316HAS8_9SPHI</name>
<keyword evidence="2" id="KW-1185">Reference proteome</keyword>
<dbReference type="EMBL" id="QGHA01000019">
    <property type="protein sequence ID" value="PWK67069.1"/>
    <property type="molecule type" value="Genomic_DNA"/>
</dbReference>
<dbReference type="AlphaFoldDB" id="A0A316HAS8"/>
<organism evidence="1 2">
    <name type="scientific">Mucilaginibacter oryzae</name>
    <dbReference type="NCBI Taxonomy" id="468058"/>
    <lineage>
        <taxon>Bacteria</taxon>
        <taxon>Pseudomonadati</taxon>
        <taxon>Bacteroidota</taxon>
        <taxon>Sphingobacteriia</taxon>
        <taxon>Sphingobacteriales</taxon>
        <taxon>Sphingobacteriaceae</taxon>
        <taxon>Mucilaginibacter</taxon>
    </lineage>
</organism>
<dbReference type="Proteomes" id="UP000245678">
    <property type="component" value="Unassembled WGS sequence"/>
</dbReference>
<sequence length="75" mass="8538">MEAHKIYDLDNFRTDIHEVNNLLKTISTKYNLSSGLQGGWFDKGRYSIGLDLSKIMNDPNNFVALSIHALPNQDK</sequence>
<reference evidence="1 2" key="1">
    <citation type="submission" date="2018-05" db="EMBL/GenBank/DDBJ databases">
        <title>Genomic Encyclopedia of Archaeal and Bacterial Type Strains, Phase II (KMG-II): from individual species to whole genera.</title>
        <authorList>
            <person name="Goeker M."/>
        </authorList>
    </citation>
    <scope>NUCLEOTIDE SEQUENCE [LARGE SCALE GENOMIC DNA]</scope>
    <source>
        <strain evidence="1 2">DSM 19975</strain>
    </source>
</reference>
<accession>A0A316HAS8</accession>
<proteinExistence type="predicted"/>
<gene>
    <name evidence="1" type="ORF">LX99_04927</name>
</gene>
<comment type="caution">
    <text evidence="1">The sequence shown here is derived from an EMBL/GenBank/DDBJ whole genome shotgun (WGS) entry which is preliminary data.</text>
</comment>
<evidence type="ECO:0000313" key="1">
    <source>
        <dbReference type="EMBL" id="PWK67069.1"/>
    </source>
</evidence>